<gene>
    <name evidence="1" type="ORF">J7I42_21095</name>
</gene>
<organism evidence="1 2">
    <name type="scientific">Niastella soli</name>
    <dbReference type="NCBI Taxonomy" id="2821487"/>
    <lineage>
        <taxon>Bacteria</taxon>
        <taxon>Pseudomonadati</taxon>
        <taxon>Bacteroidota</taxon>
        <taxon>Chitinophagia</taxon>
        <taxon>Chitinophagales</taxon>
        <taxon>Chitinophagaceae</taxon>
        <taxon>Niastella</taxon>
    </lineage>
</organism>
<dbReference type="PROSITE" id="PS51257">
    <property type="entry name" value="PROKAR_LIPOPROTEIN"/>
    <property type="match status" value="1"/>
</dbReference>
<proteinExistence type="predicted"/>
<reference evidence="1 2" key="1">
    <citation type="submission" date="2021-03" db="EMBL/GenBank/DDBJ databases">
        <title>Assistant Professor.</title>
        <authorList>
            <person name="Huq M.A."/>
        </authorList>
    </citation>
    <scope>NUCLEOTIDE SEQUENCE [LARGE SCALE GENOMIC DNA]</scope>
    <source>
        <strain evidence="1 2">MAH-29</strain>
    </source>
</reference>
<dbReference type="Proteomes" id="UP000677244">
    <property type="component" value="Unassembled WGS sequence"/>
</dbReference>
<comment type="caution">
    <text evidence="1">The sequence shown here is derived from an EMBL/GenBank/DDBJ whole genome shotgun (WGS) entry which is preliminary data.</text>
</comment>
<keyword evidence="2" id="KW-1185">Reference proteome</keyword>
<evidence type="ECO:0008006" key="3">
    <source>
        <dbReference type="Google" id="ProtNLM"/>
    </source>
</evidence>
<evidence type="ECO:0000313" key="1">
    <source>
        <dbReference type="EMBL" id="MBO9202799.1"/>
    </source>
</evidence>
<dbReference type="Gene3D" id="2.180.10.10">
    <property type="entry name" value="RHS repeat-associated core"/>
    <property type="match status" value="1"/>
</dbReference>
<dbReference type="RefSeq" id="WP_209140852.1">
    <property type="nucleotide sequence ID" value="NZ_JAGHKO010000005.1"/>
</dbReference>
<accession>A0ABS3YY01</accession>
<name>A0ABS3YY01_9BACT</name>
<protein>
    <recommendedName>
        <fullName evidence="3">DUF4595 domain-containing protein</fullName>
    </recommendedName>
</protein>
<dbReference type="EMBL" id="JAGHKO010000005">
    <property type="protein sequence ID" value="MBO9202799.1"/>
    <property type="molecule type" value="Genomic_DNA"/>
</dbReference>
<evidence type="ECO:0000313" key="2">
    <source>
        <dbReference type="Proteomes" id="UP000677244"/>
    </source>
</evidence>
<sequence length="305" mass="36134">MNKALLFILSFTVACNAVHETKPNKEYQKNWKTNNLKGKVKAITAFNYKQFVPDSALTYYVTKEDFTFSPAGNVTEQTTYLLQQVFQSKYVYKYDTAGNYTELTAYDEEGNFRFKDTYEFDAMGQLIADEEHNARGKTRMEYAYNSHGDRILLKDVSPPVSLRELRYTYDSIGRTVQQEYSDTYKNDKTEGSKVVFEYKGDTIQEMHYEEGTFDYKEQTVYYKEEKILWRKLTGGNITKDFEEAYKYDSSDNVVEYVKRNDLEINTRESYRYEYVFDRQGNWIKRTTYKVDGSPKASIERKIEYY</sequence>